<keyword evidence="2" id="KW-1185">Reference proteome</keyword>
<gene>
    <name evidence="1" type="ORF">Vadar_022649</name>
</gene>
<accession>A0ACB7XJH9</accession>
<organism evidence="1 2">
    <name type="scientific">Vaccinium darrowii</name>
    <dbReference type="NCBI Taxonomy" id="229202"/>
    <lineage>
        <taxon>Eukaryota</taxon>
        <taxon>Viridiplantae</taxon>
        <taxon>Streptophyta</taxon>
        <taxon>Embryophyta</taxon>
        <taxon>Tracheophyta</taxon>
        <taxon>Spermatophyta</taxon>
        <taxon>Magnoliopsida</taxon>
        <taxon>eudicotyledons</taxon>
        <taxon>Gunneridae</taxon>
        <taxon>Pentapetalae</taxon>
        <taxon>asterids</taxon>
        <taxon>Ericales</taxon>
        <taxon>Ericaceae</taxon>
        <taxon>Vaccinioideae</taxon>
        <taxon>Vaccinieae</taxon>
        <taxon>Vaccinium</taxon>
    </lineage>
</organism>
<name>A0ACB7XJH9_9ERIC</name>
<evidence type="ECO:0000313" key="1">
    <source>
        <dbReference type="EMBL" id="KAH7840866.1"/>
    </source>
</evidence>
<dbReference type="EMBL" id="CM037160">
    <property type="protein sequence ID" value="KAH7840866.1"/>
    <property type="molecule type" value="Genomic_DNA"/>
</dbReference>
<reference evidence="1 2" key="1">
    <citation type="journal article" date="2021" name="Hortic Res">
        <title>High-quality reference genome and annotation aids understanding of berry development for evergreen blueberry (Vaccinium darrowii).</title>
        <authorList>
            <person name="Yu J."/>
            <person name="Hulse-Kemp A.M."/>
            <person name="Babiker E."/>
            <person name="Staton M."/>
        </authorList>
    </citation>
    <scope>NUCLEOTIDE SEQUENCE [LARGE SCALE GENOMIC DNA]</scope>
    <source>
        <strain evidence="2">cv. NJ 8807/NJ 8810</strain>
        <tissue evidence="1">Young leaf</tissue>
    </source>
</reference>
<sequence length="559" mass="63815">MDCVRSGLFTIFVNNLPEDVGLIWFRKFFNRYGIIKDAYIPIKRSKVSKRRFVFMRYTCLSSAEVAISKANGFWIDDRKLFVKWAAFEVQRNKPPQNKVDKVFNGNGAKSCELKNVVGFGSSFADVVARRNQSKPVRPSVNVSVDGNKCLLLLYLMGFSTLCQMTAREVLNGRVGRTKYQPISCANKKKQSSSTLPDEIMFCILVWLPADILYQSARYVCRQWYNIIQDPHFIKEHLIRSVTGFLVQQDFSRHGVMFSKFGKRDPIVTEMSLPFLGMVMTTCNGLLLFQHMEARTVHVVNPLTKQMVALPQFSHPTGGFPFCSFGYAKSKGEYKVVRPYERCRGDRASNCAMLTLGKDHAWRLVHCDNLSDGGTFWQFHSYPAGGFIFWAHGSCSHIVALDVESEIFYEFPVPAGKSQADAVGLSARRSHVHYFRRGESLCCMVWYGPGLLFDVWVLSDPISGEWKKIFKINMNAIADGIIRLFSLPYGGLRPWKEFSFLHPIAWVENGDVVIFYSFFQGPYIAFNVKTGKTFKFGSCIKTEWRHMFGFSYSLVSWTPS</sequence>
<dbReference type="Proteomes" id="UP000828048">
    <property type="component" value="Chromosome 10"/>
</dbReference>
<protein>
    <submittedName>
        <fullName evidence="1">Uncharacterized protein</fullName>
    </submittedName>
</protein>
<comment type="caution">
    <text evidence="1">The sequence shown here is derived from an EMBL/GenBank/DDBJ whole genome shotgun (WGS) entry which is preliminary data.</text>
</comment>
<evidence type="ECO:0000313" key="2">
    <source>
        <dbReference type="Proteomes" id="UP000828048"/>
    </source>
</evidence>
<proteinExistence type="predicted"/>